<evidence type="ECO:0000313" key="8">
    <source>
        <dbReference type="Proteomes" id="UP000447355"/>
    </source>
</evidence>
<dbReference type="EMBL" id="WWCX01000008">
    <property type="protein sequence ID" value="MYM93802.1"/>
    <property type="molecule type" value="Genomic_DNA"/>
</dbReference>
<dbReference type="RefSeq" id="WP_161083011.1">
    <property type="nucleotide sequence ID" value="NZ_WWCX01000008.1"/>
</dbReference>
<evidence type="ECO:0000259" key="6">
    <source>
        <dbReference type="Pfam" id="PF13673"/>
    </source>
</evidence>
<evidence type="ECO:0000256" key="5">
    <source>
        <dbReference type="ARBA" id="ARBA00049880"/>
    </source>
</evidence>
<dbReference type="InterPro" id="IPR000182">
    <property type="entry name" value="GNAT_dom"/>
</dbReference>
<keyword evidence="3 7" id="KW-0808">Transferase</keyword>
<organism evidence="7 8">
    <name type="scientific">Duganella vulcania</name>
    <dbReference type="NCBI Taxonomy" id="2692166"/>
    <lineage>
        <taxon>Bacteria</taxon>
        <taxon>Pseudomonadati</taxon>
        <taxon>Pseudomonadota</taxon>
        <taxon>Betaproteobacteria</taxon>
        <taxon>Burkholderiales</taxon>
        <taxon>Oxalobacteraceae</taxon>
        <taxon>Telluria group</taxon>
        <taxon>Duganella</taxon>
    </lineage>
</organism>
<dbReference type="SUPFAM" id="SSF55729">
    <property type="entry name" value="Acyl-CoA N-acyltransferases (Nat)"/>
    <property type="match status" value="1"/>
</dbReference>
<accession>A0A845GK29</accession>
<name>A0A845GK29_9BURK</name>
<evidence type="ECO:0000313" key="7">
    <source>
        <dbReference type="EMBL" id="MYM93802.1"/>
    </source>
</evidence>
<keyword evidence="4" id="KW-0012">Acyltransferase</keyword>
<dbReference type="PANTHER" id="PTHR36449:SF1">
    <property type="entry name" value="ACETYLTRANSFERASE"/>
    <property type="match status" value="1"/>
</dbReference>
<gene>
    <name evidence="7" type="ORF">GTP90_08020</name>
</gene>
<dbReference type="Gene3D" id="3.40.630.30">
    <property type="match status" value="1"/>
</dbReference>
<protein>
    <submittedName>
        <fullName evidence="7">GNAT family N-acetyltransferase</fullName>
    </submittedName>
</protein>
<feature type="domain" description="N-acetyltransferase" evidence="6">
    <location>
        <begin position="41"/>
        <end position="118"/>
    </location>
</feature>
<evidence type="ECO:0000256" key="1">
    <source>
        <dbReference type="ARBA" id="ARBA00022491"/>
    </source>
</evidence>
<dbReference type="GO" id="GO:0016747">
    <property type="term" value="F:acyltransferase activity, transferring groups other than amino-acyl groups"/>
    <property type="evidence" value="ECO:0007669"/>
    <property type="project" value="InterPro"/>
</dbReference>
<reference evidence="7" key="1">
    <citation type="submission" date="2019-12" db="EMBL/GenBank/DDBJ databases">
        <title>Novel species isolated from a subtropical stream in China.</title>
        <authorList>
            <person name="Lu H."/>
        </authorList>
    </citation>
    <scope>NUCLEOTIDE SEQUENCE [LARGE SCALE GENOMIC DNA]</scope>
    <source>
        <strain evidence="7">FT81W</strain>
    </source>
</reference>
<comment type="caution">
    <text evidence="7">The sequence shown here is derived from an EMBL/GenBank/DDBJ whole genome shotgun (WGS) entry which is preliminary data.</text>
</comment>
<evidence type="ECO:0000256" key="2">
    <source>
        <dbReference type="ARBA" id="ARBA00022649"/>
    </source>
</evidence>
<keyword evidence="1" id="KW-0678">Repressor</keyword>
<keyword evidence="2" id="KW-1277">Toxin-antitoxin system</keyword>
<evidence type="ECO:0000256" key="4">
    <source>
        <dbReference type="ARBA" id="ARBA00023315"/>
    </source>
</evidence>
<comment type="catalytic activity">
    <reaction evidence="5">
        <text>glycyl-tRNA(Gly) + acetyl-CoA = N-acetylglycyl-tRNA(Gly) + CoA + H(+)</text>
        <dbReference type="Rhea" id="RHEA:81867"/>
        <dbReference type="Rhea" id="RHEA-COMP:9683"/>
        <dbReference type="Rhea" id="RHEA-COMP:19766"/>
        <dbReference type="ChEBI" id="CHEBI:15378"/>
        <dbReference type="ChEBI" id="CHEBI:57287"/>
        <dbReference type="ChEBI" id="CHEBI:57288"/>
        <dbReference type="ChEBI" id="CHEBI:78522"/>
        <dbReference type="ChEBI" id="CHEBI:232036"/>
    </reaction>
</comment>
<dbReference type="AlphaFoldDB" id="A0A845GK29"/>
<dbReference type="PANTHER" id="PTHR36449">
    <property type="entry name" value="ACETYLTRANSFERASE-RELATED"/>
    <property type="match status" value="1"/>
</dbReference>
<dbReference type="Proteomes" id="UP000447355">
    <property type="component" value="Unassembled WGS sequence"/>
</dbReference>
<proteinExistence type="predicted"/>
<dbReference type="InterPro" id="IPR016181">
    <property type="entry name" value="Acyl_CoA_acyltransferase"/>
</dbReference>
<sequence>MTIVFSKYDPNLTYAGQKKFDCGNAAINKFAHDSLKSQVRKGVCVAYVLLPKQIPCTRLIMLGVDNQYKGRNLGKQLMKEAFKATKLAAQAVGSFGMYLDADAEAVGFYEALGFSLLEGNKSPNPSPMFLPMSGVP</sequence>
<dbReference type="Pfam" id="PF13673">
    <property type="entry name" value="Acetyltransf_10"/>
    <property type="match status" value="1"/>
</dbReference>
<evidence type="ECO:0000256" key="3">
    <source>
        <dbReference type="ARBA" id="ARBA00022679"/>
    </source>
</evidence>